<evidence type="ECO:0000313" key="3">
    <source>
        <dbReference type="Proteomes" id="UP001595993"/>
    </source>
</evidence>
<evidence type="ECO:0000313" key="2">
    <source>
        <dbReference type="EMBL" id="MFC4610501.1"/>
    </source>
</evidence>
<feature type="transmembrane region" description="Helical" evidence="1">
    <location>
        <begin position="142"/>
        <end position="164"/>
    </location>
</feature>
<comment type="caution">
    <text evidence="2">The sequence shown here is derived from an EMBL/GenBank/DDBJ whole genome shotgun (WGS) entry which is preliminary data.</text>
</comment>
<reference evidence="3" key="1">
    <citation type="journal article" date="2019" name="Int. J. Syst. Evol. Microbiol.">
        <title>The Global Catalogue of Microorganisms (GCM) 10K type strain sequencing project: providing services to taxonomists for standard genome sequencing and annotation.</title>
        <authorList>
            <consortium name="The Broad Institute Genomics Platform"/>
            <consortium name="The Broad Institute Genome Sequencing Center for Infectious Disease"/>
            <person name="Wu L."/>
            <person name="Ma J."/>
        </authorList>
    </citation>
    <scope>NUCLEOTIDE SEQUENCE [LARGE SCALE GENOMIC DNA]</scope>
    <source>
        <strain evidence="3">CGMCC 4.7139</strain>
    </source>
</reference>
<sequence>MAVVAGLLLLGVGFALIAVCFICLGPWHFGAAAIVECLLAVGLLTFLDQAVLDVWGKPLETVVTKAVRHERNAPTGKVTGSWWECSLERLDGTELERTLRESDFVPLGKACPADAEAGDRLVVYAVPAGFAPPQTNAPVGGVWLVVAFTAAATVAAATLTSVGMTRAGAPKAGRIPRLIRGRAEDSPPART</sequence>
<dbReference type="EMBL" id="JBHSFE010000016">
    <property type="protein sequence ID" value="MFC4610501.1"/>
    <property type="molecule type" value="Genomic_DNA"/>
</dbReference>
<keyword evidence="3" id="KW-1185">Reference proteome</keyword>
<evidence type="ECO:0008006" key="4">
    <source>
        <dbReference type="Google" id="ProtNLM"/>
    </source>
</evidence>
<keyword evidence="1" id="KW-0812">Transmembrane</keyword>
<protein>
    <recommendedName>
        <fullName evidence="4">DUF3592 domain-containing protein</fullName>
    </recommendedName>
</protein>
<keyword evidence="1" id="KW-0472">Membrane</keyword>
<name>A0ABV9GBY8_9ACTN</name>
<gene>
    <name evidence="2" type="ORF">ACFO9E_22280</name>
</gene>
<dbReference type="RefSeq" id="WP_381198641.1">
    <property type="nucleotide sequence ID" value="NZ_JBHSFE010000016.1"/>
</dbReference>
<dbReference type="Proteomes" id="UP001595993">
    <property type="component" value="Unassembled WGS sequence"/>
</dbReference>
<feature type="transmembrane region" description="Helical" evidence="1">
    <location>
        <begin position="6"/>
        <end position="24"/>
    </location>
</feature>
<accession>A0ABV9GBY8</accession>
<organism evidence="2 3">
    <name type="scientific">Streptomyces maoxianensis</name>
    <dbReference type="NCBI Taxonomy" id="1459942"/>
    <lineage>
        <taxon>Bacteria</taxon>
        <taxon>Bacillati</taxon>
        <taxon>Actinomycetota</taxon>
        <taxon>Actinomycetes</taxon>
        <taxon>Kitasatosporales</taxon>
        <taxon>Streptomycetaceae</taxon>
        <taxon>Streptomyces</taxon>
    </lineage>
</organism>
<proteinExistence type="predicted"/>
<evidence type="ECO:0000256" key="1">
    <source>
        <dbReference type="SAM" id="Phobius"/>
    </source>
</evidence>
<keyword evidence="1" id="KW-1133">Transmembrane helix</keyword>